<feature type="region of interest" description="Disordered" evidence="1">
    <location>
        <begin position="115"/>
        <end position="347"/>
    </location>
</feature>
<feature type="compositionally biased region" description="Pro residues" evidence="1">
    <location>
        <begin position="293"/>
        <end position="302"/>
    </location>
</feature>
<feature type="region of interest" description="Disordered" evidence="1">
    <location>
        <begin position="1"/>
        <end position="20"/>
    </location>
</feature>
<dbReference type="EMBL" id="JANIEX010001412">
    <property type="protein sequence ID" value="KAJ3558210.1"/>
    <property type="molecule type" value="Genomic_DNA"/>
</dbReference>
<organism evidence="2 3">
    <name type="scientific">Leucocoprinus birnbaumii</name>
    <dbReference type="NCBI Taxonomy" id="56174"/>
    <lineage>
        <taxon>Eukaryota</taxon>
        <taxon>Fungi</taxon>
        <taxon>Dikarya</taxon>
        <taxon>Basidiomycota</taxon>
        <taxon>Agaricomycotina</taxon>
        <taxon>Agaricomycetes</taxon>
        <taxon>Agaricomycetidae</taxon>
        <taxon>Agaricales</taxon>
        <taxon>Agaricineae</taxon>
        <taxon>Agaricaceae</taxon>
        <taxon>Leucocoprinus</taxon>
    </lineage>
</organism>
<evidence type="ECO:0000256" key="1">
    <source>
        <dbReference type="SAM" id="MobiDB-lite"/>
    </source>
</evidence>
<comment type="caution">
    <text evidence="2">The sequence shown here is derived from an EMBL/GenBank/DDBJ whole genome shotgun (WGS) entry which is preliminary data.</text>
</comment>
<keyword evidence="3" id="KW-1185">Reference proteome</keyword>
<dbReference type="AlphaFoldDB" id="A0AAD5VGY3"/>
<protein>
    <submittedName>
        <fullName evidence="2">Uncharacterized protein</fullName>
    </submittedName>
</protein>
<name>A0AAD5VGY3_9AGAR</name>
<reference evidence="2" key="1">
    <citation type="submission" date="2022-07" db="EMBL/GenBank/DDBJ databases">
        <title>Genome Sequence of Leucocoprinus birnbaumii.</title>
        <authorList>
            <person name="Buettner E."/>
        </authorList>
    </citation>
    <scope>NUCLEOTIDE SEQUENCE</scope>
    <source>
        <strain evidence="2">VT141</strain>
    </source>
</reference>
<gene>
    <name evidence="2" type="ORF">NP233_g11551</name>
</gene>
<evidence type="ECO:0000313" key="2">
    <source>
        <dbReference type="EMBL" id="KAJ3558210.1"/>
    </source>
</evidence>
<feature type="compositionally biased region" description="Polar residues" evidence="1">
    <location>
        <begin position="255"/>
        <end position="270"/>
    </location>
</feature>
<feature type="compositionally biased region" description="Basic and acidic residues" evidence="1">
    <location>
        <begin position="152"/>
        <end position="162"/>
    </location>
</feature>
<evidence type="ECO:0000313" key="3">
    <source>
        <dbReference type="Proteomes" id="UP001213000"/>
    </source>
</evidence>
<accession>A0AAD5VGY3</accession>
<sequence>MISVSGRSPPAPNVPIASSLVPPTPAALKHPGYSGDKSAFLAPFEVFYDALNDSKQLKAWLSEQLQRSNALVQTLTQQQEKLNETIEAAVEKRVSGMRAEIVGLRRRVDELEDALRSASDTSPALTKGKQPLRNGSGGPPEHYTFPPPSSHDLSRHRAEPPIRRGPSPSWMQERDVRGNALPPPPTHSTHSGDSDRHGSPPYDSRRLATVSATRLDPPPRSREPTDPSSHQHHSSRPGAGMSAPSPPQPYRDHSSSSSQNLAPISHNSLSRPGITRQHSHTEGPLPSGGRSPNPHPLAPPTPSSASSLQQQQGLQSSSSSASSSRRPGSRRNSVVMSPPDGPSGESS</sequence>
<feature type="compositionally biased region" description="Low complexity" evidence="1">
    <location>
        <begin position="303"/>
        <end position="326"/>
    </location>
</feature>
<dbReference type="Proteomes" id="UP001213000">
    <property type="component" value="Unassembled WGS sequence"/>
</dbReference>
<feature type="compositionally biased region" description="Basic and acidic residues" evidence="1">
    <location>
        <begin position="190"/>
        <end position="206"/>
    </location>
</feature>
<proteinExistence type="predicted"/>